<dbReference type="SUPFAM" id="SSF51197">
    <property type="entry name" value="Clavaminate synthase-like"/>
    <property type="match status" value="1"/>
</dbReference>
<dbReference type="EMBL" id="BOMN01000100">
    <property type="protein sequence ID" value="GIE23873.1"/>
    <property type="molecule type" value="Genomic_DNA"/>
</dbReference>
<dbReference type="InterPro" id="IPR041667">
    <property type="entry name" value="Cupin_8"/>
</dbReference>
<comment type="caution">
    <text evidence="2">The sequence shown here is derived from an EMBL/GenBank/DDBJ whole genome shotgun (WGS) entry which is preliminary data.</text>
</comment>
<dbReference type="PANTHER" id="PTHR12461:SF105">
    <property type="entry name" value="HYPOXIA-INDUCIBLE FACTOR 1-ALPHA INHIBITOR"/>
    <property type="match status" value="1"/>
</dbReference>
<accession>A0ABQ3ZZT5</accession>
<organism evidence="2 3">
    <name type="scientific">Winogradskya humida</name>
    <dbReference type="NCBI Taxonomy" id="113566"/>
    <lineage>
        <taxon>Bacteria</taxon>
        <taxon>Bacillati</taxon>
        <taxon>Actinomycetota</taxon>
        <taxon>Actinomycetes</taxon>
        <taxon>Micromonosporales</taxon>
        <taxon>Micromonosporaceae</taxon>
        <taxon>Winogradskya</taxon>
    </lineage>
</organism>
<evidence type="ECO:0000259" key="1">
    <source>
        <dbReference type="PROSITE" id="PS51184"/>
    </source>
</evidence>
<sequence length="309" mass="33726">MDFAKFLKPLSIDEFRHSHFPDDPYVRTGSDLTGDLVRDIPELASAETVLRSYRQTVSLLRKQGPHAAVVGGESAIPALGAGFTCYLKHVQRDVPGLVDLLGDACDVLGLPAGSMTAEVFCSDGASGVAMHSDFDVNFAMLLSGSKRWLLAPNDSIVNQTSMCFPASRRQPDPKQLHYADAPFPDRMPDGAREVTVGAGGLIFLPRGWWHETYSSGPCLQLNLVVKGPHWTSVLTTALRDYLLARPEWRQYAYGMVGDGERHEGAVAEFAGLIAELQRRLGDADPRALAEQLLAGLDHEALEIGSSRRR</sequence>
<evidence type="ECO:0000313" key="3">
    <source>
        <dbReference type="Proteomes" id="UP000603200"/>
    </source>
</evidence>
<gene>
    <name evidence="2" type="ORF">Ahu01nite_069750</name>
</gene>
<dbReference type="Gene3D" id="2.60.120.650">
    <property type="entry name" value="Cupin"/>
    <property type="match status" value="1"/>
</dbReference>
<evidence type="ECO:0000313" key="2">
    <source>
        <dbReference type="EMBL" id="GIE23873.1"/>
    </source>
</evidence>
<dbReference type="PANTHER" id="PTHR12461">
    <property type="entry name" value="HYPOXIA-INDUCIBLE FACTOR 1 ALPHA INHIBITOR-RELATED"/>
    <property type="match status" value="1"/>
</dbReference>
<reference evidence="2 3" key="1">
    <citation type="submission" date="2021-01" db="EMBL/GenBank/DDBJ databases">
        <title>Whole genome shotgun sequence of Actinoplanes humidus NBRC 14915.</title>
        <authorList>
            <person name="Komaki H."/>
            <person name="Tamura T."/>
        </authorList>
    </citation>
    <scope>NUCLEOTIDE SEQUENCE [LARGE SCALE GENOMIC DNA]</scope>
    <source>
        <strain evidence="2 3">NBRC 14915</strain>
    </source>
</reference>
<feature type="domain" description="JmjC" evidence="1">
    <location>
        <begin position="65"/>
        <end position="242"/>
    </location>
</feature>
<keyword evidence="3" id="KW-1185">Reference proteome</keyword>
<dbReference type="InterPro" id="IPR003347">
    <property type="entry name" value="JmjC_dom"/>
</dbReference>
<dbReference type="Pfam" id="PF13621">
    <property type="entry name" value="Cupin_8"/>
    <property type="match status" value="1"/>
</dbReference>
<dbReference type="Proteomes" id="UP000603200">
    <property type="component" value="Unassembled WGS sequence"/>
</dbReference>
<name>A0ABQ3ZZT5_9ACTN</name>
<protein>
    <recommendedName>
        <fullName evidence="1">JmjC domain-containing protein</fullName>
    </recommendedName>
</protein>
<proteinExistence type="predicted"/>
<dbReference type="PROSITE" id="PS51184">
    <property type="entry name" value="JMJC"/>
    <property type="match status" value="1"/>
</dbReference>